<comment type="caution">
    <text evidence="1">The sequence shown here is derived from an EMBL/GenBank/DDBJ whole genome shotgun (WGS) entry which is preliminary data.</text>
</comment>
<accession>X1MVF6</accession>
<name>X1MVF6_9ZZZZ</name>
<organism evidence="1">
    <name type="scientific">marine sediment metagenome</name>
    <dbReference type="NCBI Taxonomy" id="412755"/>
    <lineage>
        <taxon>unclassified sequences</taxon>
        <taxon>metagenomes</taxon>
        <taxon>ecological metagenomes</taxon>
    </lineage>
</organism>
<evidence type="ECO:0000313" key="1">
    <source>
        <dbReference type="EMBL" id="GAI10364.1"/>
    </source>
</evidence>
<proteinExistence type="predicted"/>
<dbReference type="AlphaFoldDB" id="X1MVF6"/>
<gene>
    <name evidence="1" type="ORF">S06H3_12819</name>
</gene>
<sequence>MPYSSMKDVPQALKTAGLNLSQANRWAAFYDAAKASGAAISPAAVAWTQFKKEYKKEGKQWFKRAKKLALDPVEKIIFTLEMLCEKLRENQ</sequence>
<reference evidence="1" key="1">
    <citation type="journal article" date="2014" name="Front. Microbiol.">
        <title>High frequency of phylogenetically diverse reductive dehalogenase-homologous genes in deep subseafloor sedimentary metagenomes.</title>
        <authorList>
            <person name="Kawai M."/>
            <person name="Futagami T."/>
            <person name="Toyoda A."/>
            <person name="Takaki Y."/>
            <person name="Nishi S."/>
            <person name="Hori S."/>
            <person name="Arai W."/>
            <person name="Tsubouchi T."/>
            <person name="Morono Y."/>
            <person name="Uchiyama I."/>
            <person name="Ito T."/>
            <person name="Fujiyama A."/>
            <person name="Inagaki F."/>
            <person name="Takami H."/>
        </authorList>
    </citation>
    <scope>NUCLEOTIDE SEQUENCE</scope>
    <source>
        <strain evidence="1">Expedition CK06-06</strain>
    </source>
</reference>
<protein>
    <submittedName>
        <fullName evidence="1">Uncharacterized protein</fullName>
    </submittedName>
</protein>
<dbReference type="EMBL" id="BARV01006259">
    <property type="protein sequence ID" value="GAI10364.1"/>
    <property type="molecule type" value="Genomic_DNA"/>
</dbReference>